<name>A0AA40AVU7_9PEZI</name>
<organism evidence="1 2">
    <name type="scientific">Lasiosphaeria miniovina</name>
    <dbReference type="NCBI Taxonomy" id="1954250"/>
    <lineage>
        <taxon>Eukaryota</taxon>
        <taxon>Fungi</taxon>
        <taxon>Dikarya</taxon>
        <taxon>Ascomycota</taxon>
        <taxon>Pezizomycotina</taxon>
        <taxon>Sordariomycetes</taxon>
        <taxon>Sordariomycetidae</taxon>
        <taxon>Sordariales</taxon>
        <taxon>Lasiosphaeriaceae</taxon>
        <taxon>Lasiosphaeria</taxon>
    </lineage>
</organism>
<protein>
    <recommendedName>
        <fullName evidence="3">Polymer-forming cytoskeletal protein</fullName>
    </recommendedName>
</protein>
<dbReference type="Proteomes" id="UP001172101">
    <property type="component" value="Unassembled WGS sequence"/>
</dbReference>
<sequence>MYAYEHVMTFDEPAGGYDPSAMAGGSSMGQQQVAIKKKKSIKSDSSVDLRGPMEVDGSVKSMGAVTLFGDFVVRDRIEAYGNIDLNGNMTCSGKLKSFGNVKIKGSALCADKVKIFGKLKVEGTLEVQGEIEVWGALTINGYLKCKSLTAYASLTTVGDHSWYEIEETEIIHGAKLVQRTNYEG</sequence>
<reference evidence="1" key="1">
    <citation type="submission" date="2023-06" db="EMBL/GenBank/DDBJ databases">
        <title>Genome-scale phylogeny and comparative genomics of the fungal order Sordariales.</title>
        <authorList>
            <consortium name="Lawrence Berkeley National Laboratory"/>
            <person name="Hensen N."/>
            <person name="Bonometti L."/>
            <person name="Westerberg I."/>
            <person name="Brannstrom I.O."/>
            <person name="Guillou S."/>
            <person name="Cros-Aarteil S."/>
            <person name="Calhoun S."/>
            <person name="Haridas S."/>
            <person name="Kuo A."/>
            <person name="Mondo S."/>
            <person name="Pangilinan J."/>
            <person name="Riley R."/>
            <person name="LaButti K."/>
            <person name="Andreopoulos B."/>
            <person name="Lipzen A."/>
            <person name="Chen C."/>
            <person name="Yanf M."/>
            <person name="Daum C."/>
            <person name="Ng V."/>
            <person name="Clum A."/>
            <person name="Steindorff A."/>
            <person name="Ohm R."/>
            <person name="Martin F."/>
            <person name="Silar P."/>
            <person name="Natvig D."/>
            <person name="Lalanne C."/>
            <person name="Gautier V."/>
            <person name="Ament-velasquez S.L."/>
            <person name="Kruys A."/>
            <person name="Hutchinson M.I."/>
            <person name="Powell A.J."/>
            <person name="Barry K."/>
            <person name="Miller A.N."/>
            <person name="Grigoriev I.V."/>
            <person name="Debuchy R."/>
            <person name="Gladieux P."/>
            <person name="Thoren M.H."/>
            <person name="Johannesson H."/>
        </authorList>
    </citation>
    <scope>NUCLEOTIDE SEQUENCE</scope>
    <source>
        <strain evidence="1">SMH2392-1A</strain>
    </source>
</reference>
<proteinExistence type="predicted"/>
<keyword evidence="2" id="KW-1185">Reference proteome</keyword>
<evidence type="ECO:0000313" key="2">
    <source>
        <dbReference type="Proteomes" id="UP001172101"/>
    </source>
</evidence>
<evidence type="ECO:0000313" key="1">
    <source>
        <dbReference type="EMBL" id="KAK0722937.1"/>
    </source>
</evidence>
<comment type="caution">
    <text evidence="1">The sequence shown here is derived from an EMBL/GenBank/DDBJ whole genome shotgun (WGS) entry which is preliminary data.</text>
</comment>
<dbReference type="AlphaFoldDB" id="A0AA40AVU7"/>
<accession>A0AA40AVU7</accession>
<evidence type="ECO:0008006" key="3">
    <source>
        <dbReference type="Google" id="ProtNLM"/>
    </source>
</evidence>
<dbReference type="GeneID" id="85327065"/>
<dbReference type="RefSeq" id="XP_060298861.1">
    <property type="nucleotide sequence ID" value="XM_060443795.1"/>
</dbReference>
<gene>
    <name evidence="1" type="ORF">B0T26DRAFT_740011</name>
</gene>
<dbReference type="EMBL" id="JAUIRO010000003">
    <property type="protein sequence ID" value="KAK0722937.1"/>
    <property type="molecule type" value="Genomic_DNA"/>
</dbReference>